<evidence type="ECO:0000256" key="2">
    <source>
        <dbReference type="ARBA" id="ARBA00022589"/>
    </source>
</evidence>
<dbReference type="GO" id="GO:0010427">
    <property type="term" value="F:abscisic acid binding"/>
    <property type="evidence" value="ECO:0007669"/>
    <property type="project" value="TreeGrafter"/>
</dbReference>
<dbReference type="InterPro" id="IPR023393">
    <property type="entry name" value="START-like_dom_sf"/>
</dbReference>
<feature type="domain" description="Bet v I/Major latex protein" evidence="3">
    <location>
        <begin position="5"/>
        <end position="132"/>
    </location>
</feature>
<dbReference type="GO" id="GO:0005634">
    <property type="term" value="C:nucleus"/>
    <property type="evidence" value="ECO:0007669"/>
    <property type="project" value="TreeGrafter"/>
</dbReference>
<accession>A0AAW2IIV5</accession>
<dbReference type="InterPro" id="IPR000916">
    <property type="entry name" value="Bet_v_I/MLP"/>
</dbReference>
<keyword evidence="2" id="KW-0017">Alkaloid metabolism</keyword>
<dbReference type="InterPro" id="IPR050279">
    <property type="entry name" value="Plant_def-hormone_signal"/>
</dbReference>
<dbReference type="GO" id="GO:0006952">
    <property type="term" value="P:defense response"/>
    <property type="evidence" value="ECO:0007669"/>
    <property type="project" value="InterPro"/>
</dbReference>
<dbReference type="Pfam" id="PF00407">
    <property type="entry name" value="Bet_v_1"/>
    <property type="match status" value="1"/>
</dbReference>
<dbReference type="PANTHER" id="PTHR31213:SF19">
    <property type="entry name" value="BET V I_MAJOR LATEX PROTEIN DOMAIN-CONTAINING PROTEIN"/>
    <property type="match status" value="1"/>
</dbReference>
<gene>
    <name evidence="4" type="ORF">Sangu_2966500</name>
</gene>
<dbReference type="CDD" id="cd07816">
    <property type="entry name" value="Bet_v1-like"/>
    <property type="match status" value="1"/>
</dbReference>
<dbReference type="PANTHER" id="PTHR31213">
    <property type="entry name" value="OS08G0374000 PROTEIN-RELATED"/>
    <property type="match status" value="1"/>
</dbReference>
<sequence length="197" mass="21844">MVARIWEEMEVKVPASEAWKLYGSLYLAKVVVEALPDRFSKFEVIEGDGSAGTILHIFLSPGTAGPASYKEKYTVVDDERRVKEAELVEGGFLDLGFTLYRVRGEVIEKEGKEECIVRGTIEYEVKEEAAANAALVSIEPLRALMQAAADYLTRTTTPTTSDADPSPSPSLYYCCSCYVSSKTLNNKNKYDDFLSKL</sequence>
<comment type="similarity">
    <text evidence="1">Belongs to the BetVI family.</text>
</comment>
<dbReference type="AlphaFoldDB" id="A0AAW2IIV5"/>
<name>A0AAW2IIV5_9LAMI</name>
<evidence type="ECO:0000256" key="1">
    <source>
        <dbReference type="ARBA" id="ARBA00009744"/>
    </source>
</evidence>
<reference evidence="4" key="1">
    <citation type="submission" date="2020-06" db="EMBL/GenBank/DDBJ databases">
        <authorList>
            <person name="Li T."/>
            <person name="Hu X."/>
            <person name="Zhang T."/>
            <person name="Song X."/>
            <person name="Zhang H."/>
            <person name="Dai N."/>
            <person name="Sheng W."/>
            <person name="Hou X."/>
            <person name="Wei L."/>
        </authorList>
    </citation>
    <scope>NUCLEOTIDE SEQUENCE</scope>
    <source>
        <strain evidence="4">G01</strain>
        <tissue evidence="4">Leaf</tissue>
    </source>
</reference>
<dbReference type="SUPFAM" id="SSF55961">
    <property type="entry name" value="Bet v1-like"/>
    <property type="match status" value="1"/>
</dbReference>
<reference evidence="4" key="2">
    <citation type="journal article" date="2024" name="Plant">
        <title>Genomic evolution and insights into agronomic trait innovations of Sesamum species.</title>
        <authorList>
            <person name="Miao H."/>
            <person name="Wang L."/>
            <person name="Qu L."/>
            <person name="Liu H."/>
            <person name="Sun Y."/>
            <person name="Le M."/>
            <person name="Wang Q."/>
            <person name="Wei S."/>
            <person name="Zheng Y."/>
            <person name="Lin W."/>
            <person name="Duan Y."/>
            <person name="Cao H."/>
            <person name="Xiong S."/>
            <person name="Wang X."/>
            <person name="Wei L."/>
            <person name="Li C."/>
            <person name="Ma Q."/>
            <person name="Ju M."/>
            <person name="Zhao R."/>
            <person name="Li G."/>
            <person name="Mu C."/>
            <person name="Tian Q."/>
            <person name="Mei H."/>
            <person name="Zhang T."/>
            <person name="Gao T."/>
            <person name="Zhang H."/>
        </authorList>
    </citation>
    <scope>NUCLEOTIDE SEQUENCE</scope>
    <source>
        <strain evidence="4">G01</strain>
    </source>
</reference>
<comment type="caution">
    <text evidence="4">The sequence shown here is derived from an EMBL/GenBank/DDBJ whole genome shotgun (WGS) entry which is preliminary data.</text>
</comment>
<dbReference type="GO" id="GO:0009820">
    <property type="term" value="P:alkaloid metabolic process"/>
    <property type="evidence" value="ECO:0007669"/>
    <property type="project" value="UniProtKB-KW"/>
</dbReference>
<evidence type="ECO:0000313" key="4">
    <source>
        <dbReference type="EMBL" id="KAL0282185.1"/>
    </source>
</evidence>
<dbReference type="EMBL" id="JACGWK010001839">
    <property type="protein sequence ID" value="KAL0282185.1"/>
    <property type="molecule type" value="Genomic_DNA"/>
</dbReference>
<dbReference type="GO" id="GO:0005737">
    <property type="term" value="C:cytoplasm"/>
    <property type="evidence" value="ECO:0007669"/>
    <property type="project" value="TreeGrafter"/>
</dbReference>
<evidence type="ECO:0000259" key="3">
    <source>
        <dbReference type="Pfam" id="PF00407"/>
    </source>
</evidence>
<dbReference type="GO" id="GO:0038023">
    <property type="term" value="F:signaling receptor activity"/>
    <property type="evidence" value="ECO:0007669"/>
    <property type="project" value="TreeGrafter"/>
</dbReference>
<protein>
    <recommendedName>
        <fullName evidence="3">Bet v I/Major latex protein domain-containing protein</fullName>
    </recommendedName>
</protein>
<dbReference type="GO" id="GO:0009738">
    <property type="term" value="P:abscisic acid-activated signaling pathway"/>
    <property type="evidence" value="ECO:0007669"/>
    <property type="project" value="TreeGrafter"/>
</dbReference>
<organism evidence="4">
    <name type="scientific">Sesamum angustifolium</name>
    <dbReference type="NCBI Taxonomy" id="2727405"/>
    <lineage>
        <taxon>Eukaryota</taxon>
        <taxon>Viridiplantae</taxon>
        <taxon>Streptophyta</taxon>
        <taxon>Embryophyta</taxon>
        <taxon>Tracheophyta</taxon>
        <taxon>Spermatophyta</taxon>
        <taxon>Magnoliopsida</taxon>
        <taxon>eudicotyledons</taxon>
        <taxon>Gunneridae</taxon>
        <taxon>Pentapetalae</taxon>
        <taxon>asterids</taxon>
        <taxon>lamiids</taxon>
        <taxon>Lamiales</taxon>
        <taxon>Pedaliaceae</taxon>
        <taxon>Sesamum</taxon>
    </lineage>
</organism>
<proteinExistence type="inferred from homology"/>
<dbReference type="GO" id="GO:0004864">
    <property type="term" value="F:protein phosphatase inhibitor activity"/>
    <property type="evidence" value="ECO:0007669"/>
    <property type="project" value="TreeGrafter"/>
</dbReference>
<dbReference type="Gene3D" id="3.30.530.20">
    <property type="match status" value="1"/>
</dbReference>